<sequence length="165" mass="19098">MKNLITLPSEQLKLIQCGEKVMLCVPLGEQPPEGYRFYYSINDHTFFRLENPKSEICINHTYPIGTVIGIRETWSRNETTGEFLYKTDYSEKFLVGLKKGRWRSPATMPSKAIIRHVKVIGNMVKRVQDVSNDELCLMGFNVDIPLHIKQQCTYGRKGRLNLFIN</sequence>
<dbReference type="EMBL" id="LAZR01020462">
    <property type="protein sequence ID" value="KKL88783.1"/>
    <property type="molecule type" value="Genomic_DNA"/>
</dbReference>
<protein>
    <submittedName>
        <fullName evidence="1">Uncharacterized protein</fullName>
    </submittedName>
</protein>
<proteinExistence type="predicted"/>
<organism evidence="1">
    <name type="scientific">marine sediment metagenome</name>
    <dbReference type="NCBI Taxonomy" id="412755"/>
    <lineage>
        <taxon>unclassified sequences</taxon>
        <taxon>metagenomes</taxon>
        <taxon>ecological metagenomes</taxon>
    </lineage>
</organism>
<dbReference type="AlphaFoldDB" id="A0A0F9FRK2"/>
<reference evidence="1" key="1">
    <citation type="journal article" date="2015" name="Nature">
        <title>Complex archaea that bridge the gap between prokaryotes and eukaryotes.</title>
        <authorList>
            <person name="Spang A."/>
            <person name="Saw J.H."/>
            <person name="Jorgensen S.L."/>
            <person name="Zaremba-Niedzwiedzka K."/>
            <person name="Martijn J."/>
            <person name="Lind A.E."/>
            <person name="van Eijk R."/>
            <person name="Schleper C."/>
            <person name="Guy L."/>
            <person name="Ettema T.J."/>
        </authorList>
    </citation>
    <scope>NUCLEOTIDE SEQUENCE</scope>
</reference>
<gene>
    <name evidence="1" type="ORF">LCGC14_1921230</name>
</gene>
<comment type="caution">
    <text evidence="1">The sequence shown here is derived from an EMBL/GenBank/DDBJ whole genome shotgun (WGS) entry which is preliminary data.</text>
</comment>
<accession>A0A0F9FRK2</accession>
<evidence type="ECO:0000313" key="1">
    <source>
        <dbReference type="EMBL" id="KKL88783.1"/>
    </source>
</evidence>
<name>A0A0F9FRK2_9ZZZZ</name>